<organism evidence="3">
    <name type="scientific">Coralloluteibacterium stylophorae</name>
    <dbReference type="NCBI Taxonomy" id="1776034"/>
    <lineage>
        <taxon>Bacteria</taxon>
        <taxon>Pseudomonadati</taxon>
        <taxon>Pseudomonadota</taxon>
        <taxon>Gammaproteobacteria</taxon>
        <taxon>Lysobacterales</taxon>
        <taxon>Lysobacteraceae</taxon>
        <taxon>Coralloluteibacterium</taxon>
    </lineage>
</organism>
<dbReference type="InterPro" id="IPR002213">
    <property type="entry name" value="UDP_glucos_trans"/>
</dbReference>
<evidence type="ECO:0000313" key="4">
    <source>
        <dbReference type="EMBL" id="MBS7458262.1"/>
    </source>
</evidence>
<gene>
    <name evidence="4" type="ORF">KB893_014070</name>
    <name evidence="3" type="ORF">KB893_06465</name>
</gene>
<dbReference type="Gene3D" id="3.40.50.2000">
    <property type="entry name" value="Glycogen Phosphorylase B"/>
    <property type="match status" value="2"/>
</dbReference>
<keyword evidence="1" id="KW-0808">Transferase</keyword>
<protein>
    <submittedName>
        <fullName evidence="3">Glycosyltransferase family 1 protein</fullName>
    </submittedName>
</protein>
<dbReference type="InterPro" id="IPR035595">
    <property type="entry name" value="UDP_glycos_trans_CS"/>
</dbReference>
<dbReference type="EMBL" id="JAGQFT020000010">
    <property type="protein sequence ID" value="MBS7458262.1"/>
    <property type="molecule type" value="Genomic_DNA"/>
</dbReference>
<dbReference type="PANTHER" id="PTHR48050">
    <property type="entry name" value="STEROL 3-BETA-GLUCOSYLTRANSFERASE"/>
    <property type="match status" value="1"/>
</dbReference>
<feature type="domain" description="Erythromycin biosynthesis protein CIII-like C-terminal" evidence="2">
    <location>
        <begin position="293"/>
        <end position="399"/>
    </location>
</feature>
<reference evidence="4 5" key="1">
    <citation type="journal article" date="2021" name="Microbiol. Resour. Announc.">
        <title>Draft Genome Sequence of Coralloluteibacterium stylophorae LMG 29479T.</title>
        <authorList>
            <person name="Karlyshev A.V."/>
            <person name="Kudryashova E.B."/>
            <person name="Ariskina E.V."/>
            <person name="Conroy A.P."/>
            <person name="Abidueva E.Y."/>
        </authorList>
    </citation>
    <scope>NUCLEOTIDE SEQUENCE [LARGE SCALE GENOMIC DNA]</scope>
    <source>
        <strain evidence="4 5">LMG 29479</strain>
    </source>
</reference>
<dbReference type="AlphaFoldDB" id="A0A8J7VUR7"/>
<reference evidence="3" key="2">
    <citation type="submission" date="2021-04" db="EMBL/GenBank/DDBJ databases">
        <authorList>
            <person name="Karlyshev A.V."/>
        </authorList>
    </citation>
    <scope>NUCLEOTIDE SEQUENCE</scope>
    <source>
        <strain evidence="3">LMG 29479</strain>
    </source>
</reference>
<dbReference type="SUPFAM" id="SSF53756">
    <property type="entry name" value="UDP-Glycosyltransferase/glycogen phosphorylase"/>
    <property type="match status" value="1"/>
</dbReference>
<comment type="caution">
    <text evidence="3">The sequence shown here is derived from an EMBL/GenBank/DDBJ whole genome shotgun (WGS) entry which is preliminary data.</text>
</comment>
<evidence type="ECO:0000259" key="2">
    <source>
        <dbReference type="Pfam" id="PF06722"/>
    </source>
</evidence>
<dbReference type="CDD" id="cd03784">
    <property type="entry name" value="GT1_Gtf-like"/>
    <property type="match status" value="1"/>
</dbReference>
<dbReference type="Proteomes" id="UP000675747">
    <property type="component" value="Unassembled WGS sequence"/>
</dbReference>
<evidence type="ECO:0000313" key="3">
    <source>
        <dbReference type="EMBL" id="MBR0562158.1"/>
    </source>
</evidence>
<dbReference type="GO" id="GO:0017000">
    <property type="term" value="P:antibiotic biosynthetic process"/>
    <property type="evidence" value="ECO:0007669"/>
    <property type="project" value="UniProtKB-ARBA"/>
</dbReference>
<dbReference type="PANTHER" id="PTHR48050:SF13">
    <property type="entry name" value="STEROL 3-BETA-GLUCOSYLTRANSFERASE UGT80A2"/>
    <property type="match status" value="1"/>
</dbReference>
<evidence type="ECO:0000256" key="1">
    <source>
        <dbReference type="ARBA" id="ARBA00022679"/>
    </source>
</evidence>
<dbReference type="GO" id="GO:0016758">
    <property type="term" value="F:hexosyltransferase activity"/>
    <property type="evidence" value="ECO:0007669"/>
    <property type="project" value="UniProtKB-ARBA"/>
</dbReference>
<sequence>MSHFGFVAPAFPSHYRALEAVAAVLIGRGHRATFFGRPDAASLLSDPGIGFEPVGADTHPPGTLAATLRRAAHPGGPLGLRRVIQDVAGATDMLCRTLPAALDRTGVDALVCDQMEAAGGLVAEAAGLPWVSVACALPVNREPGLPLPVMPWAWASDDQAARLYEGSSRVYDLLMGPHRRVIERHAAGFGLAPRGALHDCLSPYAQISQTVAAFDFPRRDLPAHFHHVGPLRHAGGAAPLDLDLAPGRPFVFASLGTLQGQRLNVFRRIATACRRRGAQLLLAHCGGLTPAQADALRVPDEVWVTDFAPQQAALARADAVVSHAGLNTVMDAFVAGTPILAMPIAFDQPGVAARVVQSGAGLKASPHLAMPTQIAARLGRLLDEPAFAGHARRLGDAVRAAGGAPRAADLIEAVAATARPVLADAA</sequence>
<keyword evidence="5" id="KW-1185">Reference proteome</keyword>
<dbReference type="InterPro" id="IPR050426">
    <property type="entry name" value="Glycosyltransferase_28"/>
</dbReference>
<accession>A0A8J7VUR7</accession>
<dbReference type="PROSITE" id="PS00375">
    <property type="entry name" value="UDPGT"/>
    <property type="match status" value="1"/>
</dbReference>
<dbReference type="EMBL" id="JAGQFT010000037">
    <property type="protein sequence ID" value="MBR0562158.1"/>
    <property type="molecule type" value="Genomic_DNA"/>
</dbReference>
<evidence type="ECO:0000313" key="5">
    <source>
        <dbReference type="Proteomes" id="UP000675747"/>
    </source>
</evidence>
<dbReference type="Pfam" id="PF06722">
    <property type="entry name" value="EryCIII-like_C"/>
    <property type="match status" value="1"/>
</dbReference>
<proteinExistence type="predicted"/>
<name>A0A8J7VUR7_9GAMM</name>
<dbReference type="GO" id="GO:0008194">
    <property type="term" value="F:UDP-glycosyltransferase activity"/>
    <property type="evidence" value="ECO:0007669"/>
    <property type="project" value="InterPro"/>
</dbReference>
<dbReference type="InterPro" id="IPR010610">
    <property type="entry name" value="EryCIII-like_C"/>
</dbReference>
<dbReference type="RefSeq" id="WP_211926104.1">
    <property type="nucleotide sequence ID" value="NZ_JAGQFT020000010.1"/>
</dbReference>